<name>A0A3L6F4D5_MAIZE</name>
<organism evidence="1 2">
    <name type="scientific">Zea mays</name>
    <name type="common">Maize</name>
    <dbReference type="NCBI Taxonomy" id="4577"/>
    <lineage>
        <taxon>Eukaryota</taxon>
        <taxon>Viridiplantae</taxon>
        <taxon>Streptophyta</taxon>
        <taxon>Embryophyta</taxon>
        <taxon>Tracheophyta</taxon>
        <taxon>Spermatophyta</taxon>
        <taxon>Magnoliopsida</taxon>
        <taxon>Liliopsida</taxon>
        <taxon>Poales</taxon>
        <taxon>Poaceae</taxon>
        <taxon>PACMAD clade</taxon>
        <taxon>Panicoideae</taxon>
        <taxon>Andropogonodae</taxon>
        <taxon>Andropogoneae</taxon>
        <taxon>Tripsacinae</taxon>
        <taxon>Zea</taxon>
    </lineage>
</organism>
<dbReference type="AlphaFoldDB" id="A0A3L6F4D5"/>
<evidence type="ECO:0000313" key="1">
    <source>
        <dbReference type="EMBL" id="PWZ27850.1"/>
    </source>
</evidence>
<protein>
    <submittedName>
        <fullName evidence="1">Uncharacterized protein</fullName>
    </submittedName>
</protein>
<accession>A0A3L6F4D5</accession>
<sequence length="78" mass="8639">MMCLSAFNKDAELDVEPSNPELLLLPGLELIVCVFGLTLRYQLDLLYMLAEIAPSSLGAVHLKETAAKAWDCTYQSIH</sequence>
<dbReference type="EMBL" id="NCVQ01000005">
    <property type="protein sequence ID" value="PWZ27850.1"/>
    <property type="molecule type" value="Genomic_DNA"/>
</dbReference>
<reference evidence="1 2" key="1">
    <citation type="journal article" date="2018" name="Nat. Genet.">
        <title>Extensive intraspecific gene order and gene structural variations between Mo17 and other maize genomes.</title>
        <authorList>
            <person name="Sun S."/>
            <person name="Zhou Y."/>
            <person name="Chen J."/>
            <person name="Shi J."/>
            <person name="Zhao H."/>
            <person name="Zhao H."/>
            <person name="Song W."/>
            <person name="Zhang M."/>
            <person name="Cui Y."/>
            <person name="Dong X."/>
            <person name="Liu H."/>
            <person name="Ma X."/>
            <person name="Jiao Y."/>
            <person name="Wang B."/>
            <person name="Wei X."/>
            <person name="Stein J.C."/>
            <person name="Glaubitz J.C."/>
            <person name="Lu F."/>
            <person name="Yu G."/>
            <person name="Liang C."/>
            <person name="Fengler K."/>
            <person name="Li B."/>
            <person name="Rafalski A."/>
            <person name="Schnable P.S."/>
            <person name="Ware D.H."/>
            <person name="Buckler E.S."/>
            <person name="Lai J."/>
        </authorList>
    </citation>
    <scope>NUCLEOTIDE SEQUENCE [LARGE SCALE GENOMIC DNA]</scope>
    <source>
        <strain evidence="2">cv. Missouri 17</strain>
        <tissue evidence="1">Seedling</tissue>
    </source>
</reference>
<gene>
    <name evidence="1" type="ORF">Zm00014a_012242</name>
</gene>
<dbReference type="Proteomes" id="UP000251960">
    <property type="component" value="Chromosome 4"/>
</dbReference>
<proteinExistence type="predicted"/>
<comment type="caution">
    <text evidence="1">The sequence shown here is derived from an EMBL/GenBank/DDBJ whole genome shotgun (WGS) entry which is preliminary data.</text>
</comment>
<evidence type="ECO:0000313" key="2">
    <source>
        <dbReference type="Proteomes" id="UP000251960"/>
    </source>
</evidence>